<dbReference type="AlphaFoldDB" id="A0AAV7W902"/>
<dbReference type="Proteomes" id="UP001066276">
    <property type="component" value="Chromosome 1_2"/>
</dbReference>
<keyword evidence="2" id="KW-1185">Reference proteome</keyword>
<name>A0AAV7W902_PLEWA</name>
<dbReference type="EMBL" id="JANPWB010000002">
    <property type="protein sequence ID" value="KAJ1209350.1"/>
    <property type="molecule type" value="Genomic_DNA"/>
</dbReference>
<proteinExistence type="predicted"/>
<accession>A0AAV7W902</accession>
<comment type="caution">
    <text evidence="1">The sequence shown here is derived from an EMBL/GenBank/DDBJ whole genome shotgun (WGS) entry which is preliminary data.</text>
</comment>
<sequence length="123" mass="13292">MVSGRLAPVTGRNRHRQLWGSRGLLRRTTWKAGGALAYPASRAGLAAHEVRADLRGRGGPSGSRVRLGECPWSGPHYCTPEAPVAWSWGLVAALLAHLHGPLYFSFPVGPTRQLCRTMGARGR</sequence>
<evidence type="ECO:0000313" key="1">
    <source>
        <dbReference type="EMBL" id="KAJ1209350.1"/>
    </source>
</evidence>
<organism evidence="1 2">
    <name type="scientific">Pleurodeles waltl</name>
    <name type="common">Iberian ribbed newt</name>
    <dbReference type="NCBI Taxonomy" id="8319"/>
    <lineage>
        <taxon>Eukaryota</taxon>
        <taxon>Metazoa</taxon>
        <taxon>Chordata</taxon>
        <taxon>Craniata</taxon>
        <taxon>Vertebrata</taxon>
        <taxon>Euteleostomi</taxon>
        <taxon>Amphibia</taxon>
        <taxon>Batrachia</taxon>
        <taxon>Caudata</taxon>
        <taxon>Salamandroidea</taxon>
        <taxon>Salamandridae</taxon>
        <taxon>Pleurodelinae</taxon>
        <taxon>Pleurodeles</taxon>
    </lineage>
</organism>
<reference evidence="1" key="1">
    <citation type="journal article" date="2022" name="bioRxiv">
        <title>Sequencing and chromosome-scale assembly of the giantPleurodeles waltlgenome.</title>
        <authorList>
            <person name="Brown T."/>
            <person name="Elewa A."/>
            <person name="Iarovenko S."/>
            <person name="Subramanian E."/>
            <person name="Araus A.J."/>
            <person name="Petzold A."/>
            <person name="Susuki M."/>
            <person name="Suzuki K.-i.T."/>
            <person name="Hayashi T."/>
            <person name="Toyoda A."/>
            <person name="Oliveira C."/>
            <person name="Osipova E."/>
            <person name="Leigh N.D."/>
            <person name="Simon A."/>
            <person name="Yun M.H."/>
        </authorList>
    </citation>
    <scope>NUCLEOTIDE SEQUENCE</scope>
    <source>
        <strain evidence="1">20211129_DDA</strain>
        <tissue evidence="1">Liver</tissue>
    </source>
</reference>
<evidence type="ECO:0000313" key="2">
    <source>
        <dbReference type="Proteomes" id="UP001066276"/>
    </source>
</evidence>
<gene>
    <name evidence="1" type="ORF">NDU88_004728</name>
</gene>
<protein>
    <submittedName>
        <fullName evidence="1">Uncharacterized protein</fullName>
    </submittedName>
</protein>